<keyword evidence="2" id="KW-1185">Reference proteome</keyword>
<organism evidence="3">
    <name type="scientific">Echinostoma caproni</name>
    <dbReference type="NCBI Taxonomy" id="27848"/>
    <lineage>
        <taxon>Eukaryota</taxon>
        <taxon>Metazoa</taxon>
        <taxon>Spiralia</taxon>
        <taxon>Lophotrochozoa</taxon>
        <taxon>Platyhelminthes</taxon>
        <taxon>Trematoda</taxon>
        <taxon>Digenea</taxon>
        <taxon>Plagiorchiida</taxon>
        <taxon>Echinostomata</taxon>
        <taxon>Echinostomatoidea</taxon>
        <taxon>Echinostomatidae</taxon>
        <taxon>Echinostoma</taxon>
    </lineage>
</organism>
<name>A0A183B6Y3_9TREM</name>
<dbReference type="AlphaFoldDB" id="A0A183B6Y3"/>
<dbReference type="Proteomes" id="UP000272942">
    <property type="component" value="Unassembled WGS sequence"/>
</dbReference>
<evidence type="ECO:0000313" key="3">
    <source>
        <dbReference type="WBParaSite" id="ECPE_0001500801-mRNA-1"/>
    </source>
</evidence>
<evidence type="ECO:0000313" key="1">
    <source>
        <dbReference type="EMBL" id="VDP92240.1"/>
    </source>
</evidence>
<proteinExistence type="predicted"/>
<reference evidence="3" key="1">
    <citation type="submission" date="2016-06" db="UniProtKB">
        <authorList>
            <consortium name="WormBaseParasite"/>
        </authorList>
    </citation>
    <scope>IDENTIFICATION</scope>
</reference>
<dbReference type="WBParaSite" id="ECPE_0001500801-mRNA-1">
    <property type="protein sequence ID" value="ECPE_0001500801-mRNA-1"/>
    <property type="gene ID" value="ECPE_0001500801"/>
</dbReference>
<reference evidence="1 2" key="2">
    <citation type="submission" date="2018-11" db="EMBL/GenBank/DDBJ databases">
        <authorList>
            <consortium name="Pathogen Informatics"/>
        </authorList>
    </citation>
    <scope>NUCLEOTIDE SEQUENCE [LARGE SCALE GENOMIC DNA]</scope>
    <source>
        <strain evidence="1 2">Egypt</strain>
    </source>
</reference>
<gene>
    <name evidence="1" type="ORF">ECPE_LOCUS14968</name>
</gene>
<accession>A0A183B6Y3</accession>
<evidence type="ECO:0000313" key="2">
    <source>
        <dbReference type="Proteomes" id="UP000272942"/>
    </source>
</evidence>
<sequence>MFTRRLEIAKARLARQKKILHSEQAIQDRLRCTLKLFEKDVQPESSEALAEQNKYLTEWNANRLEQYKTLPTVTVRINVPPIAAHSDRSGFALVRGIFVDGAFSRFRLDNLQVSNGEISNLSALALCHGTQNRTRITSNSEFSCPSEFQPHT</sequence>
<dbReference type="EMBL" id="UZAN01059081">
    <property type="protein sequence ID" value="VDP92240.1"/>
    <property type="molecule type" value="Genomic_DNA"/>
</dbReference>
<protein>
    <submittedName>
        <fullName evidence="1 3">Uncharacterized protein</fullName>
    </submittedName>
</protein>